<proteinExistence type="predicted"/>
<evidence type="ECO:0000313" key="1">
    <source>
        <dbReference type="WBParaSite" id="SSTP_0000705200.1"/>
    </source>
</evidence>
<sequence length="67" mass="8098">MYLTRSNIREEEYKLLMLKLKESTCITELTSKKFINCLHSFYLNFHENNNTYYCETLCSNVTKVNIY</sequence>
<reference evidence="1" key="1">
    <citation type="submission" date="2015-08" db="UniProtKB">
        <authorList>
            <consortium name="WormBaseParasite"/>
        </authorList>
    </citation>
    <scope>IDENTIFICATION</scope>
</reference>
<accession>A0A0K0EC44</accession>
<dbReference type="AlphaFoldDB" id="A0A0K0EC44"/>
<dbReference type="WBParaSite" id="SSTP_0000705200.1">
    <property type="protein sequence ID" value="SSTP_0000705200.1"/>
    <property type="gene ID" value="SSTP_0000705200"/>
</dbReference>
<name>A0A0K0EC44_STRER</name>
<protein>
    <submittedName>
        <fullName evidence="1">Uncharacterized protein</fullName>
    </submittedName>
</protein>
<organism evidence="1">
    <name type="scientific">Strongyloides stercoralis</name>
    <name type="common">Threadworm</name>
    <dbReference type="NCBI Taxonomy" id="6248"/>
    <lineage>
        <taxon>Eukaryota</taxon>
        <taxon>Metazoa</taxon>
        <taxon>Ecdysozoa</taxon>
        <taxon>Nematoda</taxon>
        <taxon>Chromadorea</taxon>
        <taxon>Rhabditida</taxon>
        <taxon>Tylenchina</taxon>
        <taxon>Panagrolaimomorpha</taxon>
        <taxon>Strongyloidoidea</taxon>
        <taxon>Strongyloididae</taxon>
        <taxon>Strongyloides</taxon>
    </lineage>
</organism>